<keyword evidence="2" id="KW-1185">Reference proteome</keyword>
<gene>
    <name evidence="1" type="ORF">HFM93_11680</name>
</gene>
<dbReference type="RefSeq" id="WP_173866761.1">
    <property type="nucleotide sequence ID" value="NZ_JAAWUU010000048.1"/>
</dbReference>
<organism evidence="1 2">
    <name type="scientific">Faecalicatena fissicatena</name>
    <dbReference type="NCBI Taxonomy" id="290055"/>
    <lineage>
        <taxon>Bacteria</taxon>
        <taxon>Bacillati</taxon>
        <taxon>Bacillota</taxon>
        <taxon>Clostridia</taxon>
        <taxon>Lachnospirales</taxon>
        <taxon>Lachnospiraceae</taxon>
        <taxon>Faecalicatena</taxon>
    </lineage>
</organism>
<evidence type="ECO:0000313" key="2">
    <source>
        <dbReference type="Proteomes" id="UP000821846"/>
    </source>
</evidence>
<accession>A0ABX2GZA8</accession>
<protein>
    <submittedName>
        <fullName evidence="1">Uncharacterized protein</fullName>
    </submittedName>
</protein>
<sequence length="142" mass="16809">MEEQKQAERQWNKIRRERINILKEAPSEENLWQAVMAFQDYPFKTVTGLPFQYTLKTGKNGEWTKELWIDRREKSKSLSWSSVVLAFKNSRKTTEIVKRPKALGDIRGISYIYPILWRLGLIRVPEKFEEKMACDDEKNAKG</sequence>
<evidence type="ECO:0000313" key="1">
    <source>
        <dbReference type="EMBL" id="NSG30914.1"/>
    </source>
</evidence>
<proteinExistence type="predicted"/>
<name>A0ABX2GZA8_9FIRM</name>
<reference evidence="1 2" key="1">
    <citation type="journal article" date="2020" name="Cell Host Microbe">
        <title>Functional and Genomic Variation between Human-Derived Isolates of Lachnospiraceae Reveals Inter- and Intra-Species Diversity.</title>
        <authorList>
            <person name="Sorbara M.T."/>
            <person name="Littmann E.R."/>
            <person name="Fontana E."/>
            <person name="Moody T.U."/>
            <person name="Kohout C.E."/>
            <person name="Gjonbalaj M."/>
            <person name="Eaton V."/>
            <person name="Seok R."/>
            <person name="Leiner I.M."/>
            <person name="Pamer E.G."/>
        </authorList>
    </citation>
    <scope>NUCLEOTIDE SEQUENCE [LARGE SCALE GENOMIC DNA]</scope>
    <source>
        <strain evidence="1 2">MSK.14.16</strain>
    </source>
</reference>
<dbReference type="Proteomes" id="UP000821846">
    <property type="component" value="Unassembled WGS sequence"/>
</dbReference>
<dbReference type="EMBL" id="JAAWUZ010000049">
    <property type="protein sequence ID" value="NSG30914.1"/>
    <property type="molecule type" value="Genomic_DNA"/>
</dbReference>
<comment type="caution">
    <text evidence="1">The sequence shown here is derived from an EMBL/GenBank/DDBJ whole genome shotgun (WGS) entry which is preliminary data.</text>
</comment>